<proteinExistence type="predicted"/>
<dbReference type="InterPro" id="IPR036078">
    <property type="entry name" value="Spo11/TopoVI_A_sf"/>
</dbReference>
<reference evidence="3" key="2">
    <citation type="submission" date="2021-09" db="EMBL/GenBank/DDBJ databases">
        <authorList>
            <person name="Gilroy R."/>
        </authorList>
    </citation>
    <scope>NUCLEOTIDE SEQUENCE</scope>
    <source>
        <strain evidence="3">ChiBcec21-2208</strain>
    </source>
</reference>
<dbReference type="InterPro" id="IPR024466">
    <property type="entry name" value="CHP02679_N"/>
</dbReference>
<dbReference type="GO" id="GO:0003677">
    <property type="term" value="F:DNA binding"/>
    <property type="evidence" value="ECO:0007669"/>
    <property type="project" value="InterPro"/>
</dbReference>
<evidence type="ECO:0000313" key="4">
    <source>
        <dbReference type="Proteomes" id="UP000782880"/>
    </source>
</evidence>
<evidence type="ECO:0000259" key="2">
    <source>
        <dbReference type="Pfam" id="PF11796"/>
    </source>
</evidence>
<dbReference type="SUPFAM" id="SSF56726">
    <property type="entry name" value="DNA topoisomerase IV, alpha subunit"/>
    <property type="match status" value="1"/>
</dbReference>
<accession>A0A921IK99</accession>
<comment type="caution">
    <text evidence="3">The sequence shown here is derived from an EMBL/GenBank/DDBJ whole genome shotgun (WGS) entry which is preliminary data.</text>
</comment>
<sequence length="424" mass="47991">MKGSSLRDYFASAPGWQRQLAQLRKKCLAGYADGVIRLQDATPEECRAAEGLLGRHFVPPQLRYKVSDFEKALRDSRFAVTDLAEFWQRLDGAPLRSHARQKADRQEAVHRFFAKEAALPHGAAARSWLQAMEEEKSHGFGVLQDRIGQPEAARWLHWVCCTLDRRQQHAEPEELALCSYAVSTDPHALDGKNPAGSLLLHALAFWQGLPLPIRARQRLALLRRCGLMQDDISDFTVQRGLILTGADGREHPAWAQLRQAGKFCLLTSSQLAEITGAASPTGRVYLLENQMLFSSLCRQSRLHHPLVCTSGQLKEASWQLLDLLVQKDCQLYYAGDFDPEGLSIADRLWQEYGDRVRFWHMEPQDYRRAISEKKIEGQGRLRQLEQITCPALRPTAQAVLAERRAGYQEALAEQYLDDLQNPGE</sequence>
<organism evidence="3 4">
    <name type="scientific">Subdoligranulum variabile</name>
    <dbReference type="NCBI Taxonomy" id="214851"/>
    <lineage>
        <taxon>Bacteria</taxon>
        <taxon>Bacillati</taxon>
        <taxon>Bacillota</taxon>
        <taxon>Clostridia</taxon>
        <taxon>Eubacteriales</taxon>
        <taxon>Oscillospiraceae</taxon>
        <taxon>Subdoligranulum</taxon>
    </lineage>
</organism>
<evidence type="ECO:0000259" key="1">
    <source>
        <dbReference type="Pfam" id="PF09664"/>
    </source>
</evidence>
<dbReference type="Pfam" id="PF11796">
    <property type="entry name" value="DUF3323"/>
    <property type="match status" value="1"/>
</dbReference>
<dbReference type="Proteomes" id="UP000782880">
    <property type="component" value="Unassembled WGS sequence"/>
</dbReference>
<dbReference type="AlphaFoldDB" id="A0A921IK99"/>
<dbReference type="InterPro" id="IPR024465">
    <property type="entry name" value="DUF2399"/>
</dbReference>
<feature type="domain" description="DUF2399" evidence="1">
    <location>
        <begin position="265"/>
        <end position="419"/>
    </location>
</feature>
<dbReference type="NCBIfam" id="TIGR02679">
    <property type="entry name" value="TIGR02679 family protein"/>
    <property type="match status" value="1"/>
</dbReference>
<evidence type="ECO:0000313" key="3">
    <source>
        <dbReference type="EMBL" id="HJG28925.1"/>
    </source>
</evidence>
<feature type="domain" description="Conserved hypothetical protein CHP02679 N terminus" evidence="2">
    <location>
        <begin position="33"/>
        <end position="241"/>
    </location>
</feature>
<name>A0A921IK99_9FIRM</name>
<reference evidence="3" key="1">
    <citation type="journal article" date="2021" name="PeerJ">
        <title>Extensive microbial diversity within the chicken gut microbiome revealed by metagenomics and culture.</title>
        <authorList>
            <person name="Gilroy R."/>
            <person name="Ravi A."/>
            <person name="Getino M."/>
            <person name="Pursley I."/>
            <person name="Horton D.L."/>
            <person name="Alikhan N.F."/>
            <person name="Baker D."/>
            <person name="Gharbi K."/>
            <person name="Hall N."/>
            <person name="Watson M."/>
            <person name="Adriaenssens E.M."/>
            <person name="Foster-Nyarko E."/>
            <person name="Jarju S."/>
            <person name="Secka A."/>
            <person name="Antonio M."/>
            <person name="Oren A."/>
            <person name="Chaudhuri R.R."/>
            <person name="La Ragione R."/>
            <person name="Hildebrand F."/>
            <person name="Pallen M.J."/>
        </authorList>
    </citation>
    <scope>NUCLEOTIDE SEQUENCE</scope>
    <source>
        <strain evidence="3">ChiBcec21-2208</strain>
    </source>
</reference>
<dbReference type="EMBL" id="DYVE01000255">
    <property type="protein sequence ID" value="HJG28925.1"/>
    <property type="molecule type" value="Genomic_DNA"/>
</dbReference>
<dbReference type="GO" id="GO:0005694">
    <property type="term" value="C:chromosome"/>
    <property type="evidence" value="ECO:0007669"/>
    <property type="project" value="InterPro"/>
</dbReference>
<gene>
    <name evidence="3" type="ORF">K8V20_09845</name>
</gene>
<dbReference type="InterPro" id="IPR013495">
    <property type="entry name" value="CHP02679"/>
</dbReference>
<protein>
    <submittedName>
        <fullName evidence="3">TIGR02679 family protein</fullName>
    </submittedName>
</protein>
<dbReference type="Pfam" id="PF09664">
    <property type="entry name" value="DUF2399"/>
    <property type="match status" value="1"/>
</dbReference>